<dbReference type="NCBIfam" id="TIGR01216">
    <property type="entry name" value="ATP_synt_epsi"/>
    <property type="match status" value="1"/>
</dbReference>
<evidence type="ECO:0000256" key="7">
    <source>
        <dbReference type="ARBA" id="ARBA00023136"/>
    </source>
</evidence>
<dbReference type="InterPro" id="IPR036771">
    <property type="entry name" value="ATPsynth_dsu/esu_N"/>
</dbReference>
<dbReference type="InterPro" id="IPR001469">
    <property type="entry name" value="ATP_synth_F1_dsu/esu"/>
</dbReference>
<dbReference type="InterPro" id="IPR020547">
    <property type="entry name" value="ATP_synth_F1_esu_C"/>
</dbReference>
<comment type="caution">
    <text evidence="15">The sequence shown here is derived from an EMBL/GenBank/DDBJ whole genome shotgun (WGS) entry which is preliminary data.</text>
</comment>
<keyword evidence="9 10" id="KW-0066">ATP synthesis</keyword>
<dbReference type="AlphaFoldDB" id="A0A163CZV2"/>
<dbReference type="HAMAP" id="MF_00530">
    <property type="entry name" value="ATP_synth_epsil_bac"/>
    <property type="match status" value="1"/>
</dbReference>
<evidence type="ECO:0000256" key="10">
    <source>
        <dbReference type="HAMAP-Rule" id="MF_00530"/>
    </source>
</evidence>
<dbReference type="GO" id="GO:0005886">
    <property type="term" value="C:plasma membrane"/>
    <property type="evidence" value="ECO:0007669"/>
    <property type="project" value="UniProtKB-SubCell"/>
</dbReference>
<dbReference type="PANTHER" id="PTHR13822">
    <property type="entry name" value="ATP SYNTHASE DELTA/EPSILON CHAIN"/>
    <property type="match status" value="1"/>
</dbReference>
<comment type="similarity">
    <text evidence="3 10 11">Belongs to the ATPase epsilon chain family.</text>
</comment>
<proteinExistence type="inferred from homology"/>
<dbReference type="GO" id="GO:0005524">
    <property type="term" value="F:ATP binding"/>
    <property type="evidence" value="ECO:0007669"/>
    <property type="project" value="UniProtKB-UniRule"/>
</dbReference>
<keyword evidence="8 10" id="KW-0139">CF(1)</keyword>
<sequence>MAKMRVEVVSTEEQIFSGEAEFLVAPAENGEIGIYPRHVPLLTRIKPGVLRVQVPGEAKEVLVAVSGGMMEVQPTLITVLADVAVRGDELDEARAQQAKKDAEEALKKATDDRDTANAHVALAAAIAELKTLEYLRRRAH</sequence>
<dbReference type="Gene3D" id="2.60.15.10">
    <property type="entry name" value="F0F1 ATP synthase delta/epsilon subunit, N-terminal"/>
    <property type="match status" value="1"/>
</dbReference>
<reference evidence="16" key="1">
    <citation type="submission" date="2016-01" db="EMBL/GenBank/DDBJ databases">
        <title>Draft genome of Chromobacterium sp. F49.</title>
        <authorList>
            <person name="Hong K.W."/>
        </authorList>
    </citation>
    <scope>NUCLEOTIDE SEQUENCE [LARGE SCALE GENOMIC DNA]</scope>
    <source>
        <strain evidence="16">CN10</strain>
    </source>
</reference>
<dbReference type="GO" id="GO:0046933">
    <property type="term" value="F:proton-transporting ATP synthase activity, rotational mechanism"/>
    <property type="evidence" value="ECO:0007669"/>
    <property type="project" value="UniProtKB-UniRule"/>
</dbReference>
<evidence type="ECO:0000256" key="12">
    <source>
        <dbReference type="SAM" id="Coils"/>
    </source>
</evidence>
<keyword evidence="10" id="KW-0375">Hydrogen ion transport</keyword>
<dbReference type="InterPro" id="IPR020546">
    <property type="entry name" value="ATP_synth_F1_dsu/esu_N"/>
</dbReference>
<evidence type="ECO:0000256" key="1">
    <source>
        <dbReference type="ARBA" id="ARBA00003543"/>
    </source>
</evidence>
<keyword evidence="12" id="KW-0175">Coiled coil</keyword>
<dbReference type="RefSeq" id="WP_066610958.1">
    <property type="nucleotide sequence ID" value="NZ_LQQU01000013.1"/>
</dbReference>
<dbReference type="SUPFAM" id="SSF51344">
    <property type="entry name" value="Epsilon subunit of F1F0-ATP synthase N-terminal domain"/>
    <property type="match status" value="1"/>
</dbReference>
<evidence type="ECO:0000313" key="15">
    <source>
        <dbReference type="EMBL" id="KZE33557.1"/>
    </source>
</evidence>
<dbReference type="NCBIfam" id="NF001847">
    <property type="entry name" value="PRK00571.1-4"/>
    <property type="match status" value="1"/>
</dbReference>
<evidence type="ECO:0000256" key="3">
    <source>
        <dbReference type="ARBA" id="ARBA00005712"/>
    </source>
</evidence>
<evidence type="ECO:0000256" key="11">
    <source>
        <dbReference type="RuleBase" id="RU003656"/>
    </source>
</evidence>
<keyword evidence="6 10" id="KW-0406">Ion transport</keyword>
<organism evidence="15 16">
    <name type="scientific">Crenobacter luteus</name>
    <dbReference type="NCBI Taxonomy" id="1452487"/>
    <lineage>
        <taxon>Bacteria</taxon>
        <taxon>Pseudomonadati</taxon>
        <taxon>Pseudomonadota</taxon>
        <taxon>Betaproteobacteria</taxon>
        <taxon>Neisseriales</taxon>
        <taxon>Neisseriaceae</taxon>
        <taxon>Crenobacter</taxon>
    </lineage>
</organism>
<dbReference type="EMBL" id="LQQU01000013">
    <property type="protein sequence ID" value="KZE33557.1"/>
    <property type="molecule type" value="Genomic_DNA"/>
</dbReference>
<dbReference type="Pfam" id="PF00401">
    <property type="entry name" value="ATP-synt_DE"/>
    <property type="match status" value="1"/>
</dbReference>
<evidence type="ECO:0000256" key="8">
    <source>
        <dbReference type="ARBA" id="ARBA00023196"/>
    </source>
</evidence>
<evidence type="ECO:0000256" key="6">
    <source>
        <dbReference type="ARBA" id="ARBA00023065"/>
    </source>
</evidence>
<evidence type="ECO:0000259" key="14">
    <source>
        <dbReference type="Pfam" id="PF02823"/>
    </source>
</evidence>
<keyword evidence="7 10" id="KW-0472">Membrane</keyword>
<keyword evidence="16" id="KW-1185">Reference proteome</keyword>
<evidence type="ECO:0000256" key="9">
    <source>
        <dbReference type="ARBA" id="ARBA00023310"/>
    </source>
</evidence>
<keyword evidence="5 10" id="KW-0813">Transport</keyword>
<evidence type="ECO:0000256" key="2">
    <source>
        <dbReference type="ARBA" id="ARBA00004202"/>
    </source>
</evidence>
<dbReference type="InterPro" id="IPR036794">
    <property type="entry name" value="ATP_F1_dsu/esu_C_sf"/>
</dbReference>
<dbReference type="SUPFAM" id="SSF46604">
    <property type="entry name" value="Epsilon subunit of F1F0-ATP synthase C-terminal domain"/>
    <property type="match status" value="1"/>
</dbReference>
<dbReference type="Gene3D" id="1.20.5.440">
    <property type="entry name" value="ATP synthase delta/epsilon subunit, C-terminal domain"/>
    <property type="match status" value="1"/>
</dbReference>
<dbReference type="Proteomes" id="UP000076625">
    <property type="component" value="Unassembled WGS sequence"/>
</dbReference>
<gene>
    <name evidence="10" type="primary">atpC</name>
    <name evidence="15" type="ORF">AVW16_08455</name>
</gene>
<dbReference type="STRING" id="1452487.AVW16_08455"/>
<evidence type="ECO:0000313" key="16">
    <source>
        <dbReference type="Proteomes" id="UP000076625"/>
    </source>
</evidence>
<evidence type="ECO:0000256" key="5">
    <source>
        <dbReference type="ARBA" id="ARBA00022448"/>
    </source>
</evidence>
<name>A0A163CZV2_9NEIS</name>
<evidence type="ECO:0000256" key="4">
    <source>
        <dbReference type="ARBA" id="ARBA00011648"/>
    </source>
</evidence>
<dbReference type="PANTHER" id="PTHR13822:SF10">
    <property type="entry name" value="ATP SYNTHASE EPSILON CHAIN, CHLOROPLASTIC"/>
    <property type="match status" value="1"/>
</dbReference>
<feature type="domain" description="ATP synthase epsilon subunit C-terminal" evidence="13">
    <location>
        <begin position="88"/>
        <end position="132"/>
    </location>
</feature>
<dbReference type="CDD" id="cd12152">
    <property type="entry name" value="F1-ATPase_delta"/>
    <property type="match status" value="1"/>
</dbReference>
<comment type="subcellular location">
    <subcellularLocation>
        <location evidence="2 10">Cell membrane</location>
        <topology evidence="2 10">Peripheral membrane protein</topology>
    </subcellularLocation>
</comment>
<comment type="function">
    <text evidence="1 10">Produces ATP from ADP in the presence of a proton gradient across the membrane.</text>
</comment>
<feature type="coiled-coil region" evidence="12">
    <location>
        <begin position="92"/>
        <end position="119"/>
    </location>
</feature>
<feature type="domain" description="ATP synthase F1 complex delta/epsilon subunit N-terminal" evidence="14">
    <location>
        <begin position="4"/>
        <end position="84"/>
    </location>
</feature>
<accession>A0A163CZV2</accession>
<dbReference type="OrthoDB" id="9791445at2"/>
<keyword evidence="10" id="KW-1003">Cell membrane</keyword>
<dbReference type="GO" id="GO:0045259">
    <property type="term" value="C:proton-transporting ATP synthase complex"/>
    <property type="evidence" value="ECO:0007669"/>
    <property type="project" value="UniProtKB-KW"/>
</dbReference>
<evidence type="ECO:0000259" key="13">
    <source>
        <dbReference type="Pfam" id="PF00401"/>
    </source>
</evidence>
<comment type="subunit">
    <text evidence="4 10 11">F-type ATPases have 2 components, CF(1) - the catalytic core - and CF(0) - the membrane proton channel. CF(1) has five subunits: alpha(3), beta(3), gamma(1), delta(1), epsilon(1). CF(0) has three main subunits: a, b and c.</text>
</comment>
<dbReference type="Pfam" id="PF02823">
    <property type="entry name" value="ATP-synt_DE_N"/>
    <property type="match status" value="1"/>
</dbReference>
<protein>
    <recommendedName>
        <fullName evidence="10">ATP synthase epsilon chain</fullName>
    </recommendedName>
    <alternativeName>
        <fullName evidence="10">ATP synthase F1 sector epsilon subunit</fullName>
    </alternativeName>
    <alternativeName>
        <fullName evidence="10">F-ATPase epsilon subunit</fullName>
    </alternativeName>
</protein>